<dbReference type="AlphaFoldDB" id="A0AAF3EBE9"/>
<keyword evidence="5" id="KW-0949">S-adenosyl-L-methionine</keyword>
<keyword evidence="7" id="KW-0862">Zinc</keyword>
<dbReference type="Gene3D" id="2.170.270.10">
    <property type="entry name" value="SET domain"/>
    <property type="match status" value="1"/>
</dbReference>
<dbReference type="InterPro" id="IPR003616">
    <property type="entry name" value="Post-SET_dom"/>
</dbReference>
<proteinExistence type="predicted"/>
<evidence type="ECO:0000259" key="9">
    <source>
        <dbReference type="PROSITE" id="PS50867"/>
    </source>
</evidence>
<dbReference type="PROSITE" id="PS50868">
    <property type="entry name" value="POST_SET"/>
    <property type="match status" value="1"/>
</dbReference>
<evidence type="ECO:0000256" key="5">
    <source>
        <dbReference type="ARBA" id="ARBA00022691"/>
    </source>
</evidence>
<evidence type="ECO:0000256" key="7">
    <source>
        <dbReference type="ARBA" id="ARBA00022833"/>
    </source>
</evidence>
<dbReference type="PANTHER" id="PTHR46223">
    <property type="entry name" value="HISTONE-LYSINE N-METHYLTRANSFERASE SUV39H"/>
    <property type="match status" value="1"/>
</dbReference>
<dbReference type="GO" id="GO:0005694">
    <property type="term" value="C:chromosome"/>
    <property type="evidence" value="ECO:0007669"/>
    <property type="project" value="UniProtKB-SubCell"/>
</dbReference>
<evidence type="ECO:0000256" key="6">
    <source>
        <dbReference type="ARBA" id="ARBA00022723"/>
    </source>
</evidence>
<dbReference type="InterPro" id="IPR001214">
    <property type="entry name" value="SET_dom"/>
</dbReference>
<feature type="domain" description="SET" evidence="8">
    <location>
        <begin position="89"/>
        <end position="210"/>
    </location>
</feature>
<dbReference type="InterPro" id="IPR050973">
    <property type="entry name" value="H3K9_Histone-Lys_N-MTase"/>
</dbReference>
<feature type="domain" description="Pre-SET" evidence="9">
    <location>
        <begin position="25"/>
        <end position="86"/>
    </location>
</feature>
<dbReference type="GO" id="GO:0008270">
    <property type="term" value="F:zinc ion binding"/>
    <property type="evidence" value="ECO:0007669"/>
    <property type="project" value="InterPro"/>
</dbReference>
<feature type="domain" description="Post-SET" evidence="10">
    <location>
        <begin position="216"/>
        <end position="232"/>
    </location>
</feature>
<dbReference type="GO" id="GO:0042054">
    <property type="term" value="F:histone methyltransferase activity"/>
    <property type="evidence" value="ECO:0007669"/>
    <property type="project" value="InterPro"/>
</dbReference>
<evidence type="ECO:0000259" key="8">
    <source>
        <dbReference type="PROSITE" id="PS50280"/>
    </source>
</evidence>
<dbReference type="SMART" id="SM00317">
    <property type="entry name" value="SET"/>
    <property type="match status" value="1"/>
</dbReference>
<dbReference type="Pfam" id="PF05033">
    <property type="entry name" value="Pre-SET"/>
    <property type="match status" value="1"/>
</dbReference>
<dbReference type="GO" id="GO:0005634">
    <property type="term" value="C:nucleus"/>
    <property type="evidence" value="ECO:0007669"/>
    <property type="project" value="InterPro"/>
</dbReference>
<protein>
    <submittedName>
        <fullName evidence="12">Histone-lysine N-methyltransferase set-23</fullName>
    </submittedName>
</protein>
<evidence type="ECO:0000256" key="4">
    <source>
        <dbReference type="ARBA" id="ARBA00022679"/>
    </source>
</evidence>
<evidence type="ECO:0000256" key="1">
    <source>
        <dbReference type="ARBA" id="ARBA00004286"/>
    </source>
</evidence>
<dbReference type="Pfam" id="PF00856">
    <property type="entry name" value="SET"/>
    <property type="match status" value="1"/>
</dbReference>
<dbReference type="WBParaSite" id="MBELARI_LOCUS11248">
    <property type="protein sequence ID" value="MBELARI_LOCUS11248"/>
    <property type="gene ID" value="MBELARI_LOCUS11248"/>
</dbReference>
<comment type="subcellular location">
    <subcellularLocation>
        <location evidence="1">Chromosome</location>
    </subcellularLocation>
</comment>
<keyword evidence="2" id="KW-0158">Chromosome</keyword>
<dbReference type="GO" id="GO:0032259">
    <property type="term" value="P:methylation"/>
    <property type="evidence" value="ECO:0007669"/>
    <property type="project" value="UniProtKB-KW"/>
</dbReference>
<accession>A0AAF3EBE9</accession>
<dbReference type="PROSITE" id="PS50280">
    <property type="entry name" value="SET"/>
    <property type="match status" value="1"/>
</dbReference>
<evidence type="ECO:0000256" key="2">
    <source>
        <dbReference type="ARBA" id="ARBA00022454"/>
    </source>
</evidence>
<evidence type="ECO:0000259" key="10">
    <source>
        <dbReference type="PROSITE" id="PS50868"/>
    </source>
</evidence>
<dbReference type="InterPro" id="IPR007728">
    <property type="entry name" value="Pre-SET_dom"/>
</dbReference>
<keyword evidence="11" id="KW-1185">Reference proteome</keyword>
<dbReference type="SUPFAM" id="SSF82199">
    <property type="entry name" value="SET domain"/>
    <property type="match status" value="1"/>
</dbReference>
<evidence type="ECO:0000256" key="3">
    <source>
        <dbReference type="ARBA" id="ARBA00022603"/>
    </source>
</evidence>
<evidence type="ECO:0000313" key="11">
    <source>
        <dbReference type="Proteomes" id="UP000887575"/>
    </source>
</evidence>
<name>A0AAF3EBE9_9BILA</name>
<keyword evidence="4" id="KW-0808">Transferase</keyword>
<dbReference type="InterPro" id="IPR046341">
    <property type="entry name" value="SET_dom_sf"/>
</dbReference>
<keyword evidence="3" id="KW-0489">Methyltransferase</keyword>
<dbReference type="Proteomes" id="UP000887575">
    <property type="component" value="Unassembled WGS sequence"/>
</dbReference>
<organism evidence="11 12">
    <name type="scientific">Mesorhabditis belari</name>
    <dbReference type="NCBI Taxonomy" id="2138241"/>
    <lineage>
        <taxon>Eukaryota</taxon>
        <taxon>Metazoa</taxon>
        <taxon>Ecdysozoa</taxon>
        <taxon>Nematoda</taxon>
        <taxon>Chromadorea</taxon>
        <taxon>Rhabditida</taxon>
        <taxon>Rhabditina</taxon>
        <taxon>Rhabditomorpha</taxon>
        <taxon>Rhabditoidea</taxon>
        <taxon>Rhabditidae</taxon>
        <taxon>Mesorhabditinae</taxon>
        <taxon>Mesorhabditis</taxon>
    </lineage>
</organism>
<keyword evidence="6" id="KW-0479">Metal-binding</keyword>
<sequence length="239" mass="26573">MEYEEIHENVAGPGFENEELDVIFEGCECEAECTAASSCSCLMYKVDNYGQEKRLENTSLPILECHANCSCNEWINPCQNRVIRTTNSLDLQVIDFKGKGKGVLTKRMIPKATFVAEYAGELLGKEEVERRAAHYKGDNYTLTVKEHFGDRISTTFIDPRLKGKISRFINHSCEPNLDIFIVRTGCMAPSIGLFASRDISPNEELSYNYGESKTPSGILCLCGSKVCRGQLPASQSASD</sequence>
<reference evidence="12" key="1">
    <citation type="submission" date="2024-02" db="UniProtKB">
        <authorList>
            <consortium name="WormBaseParasite"/>
        </authorList>
    </citation>
    <scope>IDENTIFICATION</scope>
</reference>
<evidence type="ECO:0000313" key="12">
    <source>
        <dbReference type="WBParaSite" id="MBELARI_LOCUS11248"/>
    </source>
</evidence>
<dbReference type="PROSITE" id="PS50867">
    <property type="entry name" value="PRE_SET"/>
    <property type="match status" value="1"/>
</dbReference>
<dbReference type="PANTHER" id="PTHR46223:SF3">
    <property type="entry name" value="HISTONE-LYSINE N-METHYLTRANSFERASE SET-23"/>
    <property type="match status" value="1"/>
</dbReference>